<organism evidence="1 2">
    <name type="scientific">Candidatus Spyradenecus faecavium</name>
    <dbReference type="NCBI Taxonomy" id="2840947"/>
    <lineage>
        <taxon>Bacteria</taxon>
        <taxon>Pseudomonadati</taxon>
        <taxon>Lentisphaerota</taxon>
        <taxon>Lentisphaeria</taxon>
        <taxon>Lentisphaerales</taxon>
        <taxon>Lentisphaeraceae</taxon>
        <taxon>Lentisphaeraceae incertae sedis</taxon>
        <taxon>Candidatus Spyradenecus</taxon>
    </lineage>
</organism>
<name>A0A9D1NMV4_9BACT</name>
<evidence type="ECO:0000313" key="2">
    <source>
        <dbReference type="Proteomes" id="UP000886845"/>
    </source>
</evidence>
<dbReference type="AlphaFoldDB" id="A0A9D1NMV4"/>
<dbReference type="EMBL" id="DVOR01000136">
    <property type="protein sequence ID" value="HIV09308.1"/>
    <property type="molecule type" value="Genomic_DNA"/>
</dbReference>
<accession>A0A9D1NMV4</accession>
<sequence>MNVWINNPFDNLPGEGRRPQRYYLLCRALAKAGHAVTWWSSDFSHATKRFRRLPPVYDAPEGFRVRLVPTLPYFDNIGLRRARSHRRYAADWEEMALDGVAHGAFPKPDLVLTSWPPMETAAVARRFRDRWGCKVVVDVMDAWPENFARLIPGPAWLRDILWRILCAGPIRQARRAYREADAVSAVGVTYLGLAMRYGCRAPRHLCYHGIMRMNNGATRYSLDETEPLRLIYVGNMGRSYDLPTVVRAVRDLYARGENIRLDLAGTGPREPLLRREAAACPAIRFHGYLSNEDMQQLLADSDLAVVPMFPDSRVAVPYKLADYTAAGLPMLCCLTGETQALIERYGAGSQYRAGDQADFTRALTAYLHQRSRLTREALASARLARESFMMDTIYPEFVRFLEEVCRCQEGKTQRDAEGPKAETPETKTL</sequence>
<dbReference type="SUPFAM" id="SSF53756">
    <property type="entry name" value="UDP-Glycosyltransferase/glycogen phosphorylase"/>
    <property type="match status" value="1"/>
</dbReference>
<evidence type="ECO:0000313" key="1">
    <source>
        <dbReference type="EMBL" id="HIV09308.1"/>
    </source>
</evidence>
<proteinExistence type="predicted"/>
<dbReference type="InterPro" id="IPR050194">
    <property type="entry name" value="Glycosyltransferase_grp1"/>
</dbReference>
<dbReference type="PANTHER" id="PTHR45947:SF3">
    <property type="entry name" value="SULFOQUINOVOSYL TRANSFERASE SQD2"/>
    <property type="match status" value="1"/>
</dbReference>
<protein>
    <submittedName>
        <fullName evidence="1">Glycosyltransferase family 4 protein</fullName>
    </submittedName>
</protein>
<dbReference type="CDD" id="cd03794">
    <property type="entry name" value="GT4_WbuB-like"/>
    <property type="match status" value="1"/>
</dbReference>
<dbReference type="PANTHER" id="PTHR45947">
    <property type="entry name" value="SULFOQUINOVOSYL TRANSFERASE SQD2"/>
    <property type="match status" value="1"/>
</dbReference>
<reference evidence="1" key="2">
    <citation type="journal article" date="2021" name="PeerJ">
        <title>Extensive microbial diversity within the chicken gut microbiome revealed by metagenomics and culture.</title>
        <authorList>
            <person name="Gilroy R."/>
            <person name="Ravi A."/>
            <person name="Getino M."/>
            <person name="Pursley I."/>
            <person name="Horton D.L."/>
            <person name="Alikhan N.F."/>
            <person name="Baker D."/>
            <person name="Gharbi K."/>
            <person name="Hall N."/>
            <person name="Watson M."/>
            <person name="Adriaenssens E.M."/>
            <person name="Foster-Nyarko E."/>
            <person name="Jarju S."/>
            <person name="Secka A."/>
            <person name="Antonio M."/>
            <person name="Oren A."/>
            <person name="Chaudhuri R.R."/>
            <person name="La Ragione R."/>
            <person name="Hildebrand F."/>
            <person name="Pallen M.J."/>
        </authorList>
    </citation>
    <scope>NUCLEOTIDE SEQUENCE</scope>
    <source>
        <strain evidence="1">35461</strain>
    </source>
</reference>
<dbReference type="Proteomes" id="UP000886845">
    <property type="component" value="Unassembled WGS sequence"/>
</dbReference>
<comment type="caution">
    <text evidence="1">The sequence shown here is derived from an EMBL/GenBank/DDBJ whole genome shotgun (WGS) entry which is preliminary data.</text>
</comment>
<gene>
    <name evidence="1" type="ORF">IAC79_04260</name>
</gene>
<reference evidence="1" key="1">
    <citation type="submission" date="2020-10" db="EMBL/GenBank/DDBJ databases">
        <authorList>
            <person name="Gilroy R."/>
        </authorList>
    </citation>
    <scope>NUCLEOTIDE SEQUENCE</scope>
    <source>
        <strain evidence="1">35461</strain>
    </source>
</reference>
<dbReference type="Pfam" id="PF13692">
    <property type="entry name" value="Glyco_trans_1_4"/>
    <property type="match status" value="1"/>
</dbReference>
<dbReference type="Gene3D" id="3.40.50.2000">
    <property type="entry name" value="Glycogen Phosphorylase B"/>
    <property type="match status" value="2"/>
</dbReference>
<dbReference type="GO" id="GO:0016757">
    <property type="term" value="F:glycosyltransferase activity"/>
    <property type="evidence" value="ECO:0007669"/>
    <property type="project" value="TreeGrafter"/>
</dbReference>